<keyword evidence="3" id="KW-1185">Reference proteome</keyword>
<dbReference type="EMBL" id="GG677351">
    <property type="protein sequence ID" value="EER10572.1"/>
    <property type="molecule type" value="Genomic_DNA"/>
</dbReference>
<dbReference type="RefSeq" id="XP_002778777.1">
    <property type="nucleotide sequence ID" value="XM_002778731.1"/>
</dbReference>
<feature type="non-terminal residue" evidence="2">
    <location>
        <position position="99"/>
    </location>
</feature>
<reference evidence="2 3" key="1">
    <citation type="submission" date="2008-07" db="EMBL/GenBank/DDBJ databases">
        <authorList>
            <person name="El-Sayed N."/>
            <person name="Caler E."/>
            <person name="Inman J."/>
            <person name="Amedeo P."/>
            <person name="Hass B."/>
            <person name="Wortman J."/>
        </authorList>
    </citation>
    <scope>NUCLEOTIDE SEQUENCE [LARGE SCALE GENOMIC DNA]</scope>
    <source>
        <strain evidence="3">ATCC 50983 / TXsc</strain>
    </source>
</reference>
<feature type="compositionally biased region" description="Basic and acidic residues" evidence="1">
    <location>
        <begin position="89"/>
        <end position="99"/>
    </location>
</feature>
<evidence type="ECO:0000313" key="3">
    <source>
        <dbReference type="Proteomes" id="UP000007800"/>
    </source>
</evidence>
<dbReference type="InParanoid" id="C5KY71"/>
<feature type="compositionally biased region" description="Basic and acidic residues" evidence="1">
    <location>
        <begin position="61"/>
        <end position="70"/>
    </location>
</feature>
<proteinExistence type="predicted"/>
<protein>
    <submittedName>
        <fullName evidence="2">Uncharacterized protein</fullName>
    </submittedName>
</protein>
<evidence type="ECO:0000256" key="1">
    <source>
        <dbReference type="SAM" id="MobiDB-lite"/>
    </source>
</evidence>
<name>C5KY71_PERM5</name>
<evidence type="ECO:0000313" key="2">
    <source>
        <dbReference type="EMBL" id="EER10572.1"/>
    </source>
</evidence>
<gene>
    <name evidence="2" type="ORF">Pmar_PMAR000610</name>
</gene>
<accession>C5KY71</accession>
<dbReference type="GeneID" id="9038696"/>
<dbReference type="AlphaFoldDB" id="C5KY71"/>
<feature type="region of interest" description="Disordered" evidence="1">
    <location>
        <begin position="47"/>
        <end position="99"/>
    </location>
</feature>
<organism evidence="3">
    <name type="scientific">Perkinsus marinus (strain ATCC 50983 / TXsc)</name>
    <dbReference type="NCBI Taxonomy" id="423536"/>
    <lineage>
        <taxon>Eukaryota</taxon>
        <taxon>Sar</taxon>
        <taxon>Alveolata</taxon>
        <taxon>Perkinsozoa</taxon>
        <taxon>Perkinsea</taxon>
        <taxon>Perkinsida</taxon>
        <taxon>Perkinsidae</taxon>
        <taxon>Perkinsus</taxon>
    </lineage>
</organism>
<dbReference type="Proteomes" id="UP000007800">
    <property type="component" value="Unassembled WGS sequence"/>
</dbReference>
<sequence length="99" mass="11007">MNDSAVSTLQTAFADPLPALREAIAEYAWPSLRRHLGPDAESIISCMKDSKIAKPQPKPVPVHEEPRDGGEEAAAAEAHPRRDHRKHRNPDWRARKASP</sequence>